<evidence type="ECO:0000259" key="2">
    <source>
        <dbReference type="PROSITE" id="PS51832"/>
    </source>
</evidence>
<dbReference type="InterPro" id="IPR006675">
    <property type="entry name" value="HDIG_dom"/>
</dbReference>
<name>A0A1J5NKU0_NEOTH</name>
<dbReference type="AlphaFoldDB" id="A0A1J5NKU0"/>
<dbReference type="PROSITE" id="PS51832">
    <property type="entry name" value="HD_GYP"/>
    <property type="match status" value="1"/>
</dbReference>
<accession>A0A1J5NKU0</accession>
<dbReference type="EC" id="3.1.4.52" evidence="3"/>
<dbReference type="Pfam" id="PF13487">
    <property type="entry name" value="HD_5"/>
    <property type="match status" value="1"/>
</dbReference>
<evidence type="ECO:0000256" key="1">
    <source>
        <dbReference type="SAM" id="MobiDB-lite"/>
    </source>
</evidence>
<dbReference type="CDD" id="cd00077">
    <property type="entry name" value="HDc"/>
    <property type="match status" value="1"/>
</dbReference>
<sequence length="250" mass="27782">MYLNIINALLVQRDLWTVGVLMREWHEDLFRHSILTADLAVSVARRLGFSDIDVELARLAGFLHDFGKVTWPKELVAKHPLDSEDWQIVKVHPIVGARLAKEKAPNLSLVVLRVVEEHHERDGDGYPRGLQASDLHPLSRVVACVECFVALLEERPYRPCRLTYEQILRQISLNGFDWAVVDALQKAIMSEDIKDKNNFFTCVKDQTPPPGGQGQFSLSGGSDQTPRQPSPQDQPGAFPGGGVTAGTPAS</sequence>
<dbReference type="InterPro" id="IPR003607">
    <property type="entry name" value="HD/PDEase_dom"/>
</dbReference>
<comment type="caution">
    <text evidence="3">The sequence shown here is derived from an EMBL/GenBank/DDBJ whole genome shotgun (WGS) entry which is preliminary data.</text>
</comment>
<dbReference type="PANTHER" id="PTHR43155:SF2">
    <property type="entry name" value="CYCLIC DI-GMP PHOSPHODIESTERASE PA4108"/>
    <property type="match status" value="1"/>
</dbReference>
<dbReference type="SMART" id="SM00471">
    <property type="entry name" value="HDc"/>
    <property type="match status" value="1"/>
</dbReference>
<proteinExistence type="predicted"/>
<feature type="compositionally biased region" description="Low complexity" evidence="1">
    <location>
        <begin position="215"/>
        <end position="224"/>
    </location>
</feature>
<dbReference type="NCBIfam" id="TIGR00277">
    <property type="entry name" value="HDIG"/>
    <property type="match status" value="1"/>
</dbReference>
<reference evidence="3 4" key="1">
    <citation type="submission" date="2016-08" db="EMBL/GenBank/DDBJ databases">
        <title>Genome-based comparison of Moorella thermoacetic strains.</title>
        <authorList>
            <person name="Poehlein A."/>
            <person name="Bengelsdorf F.R."/>
            <person name="Esser C."/>
            <person name="Duerre P."/>
            <person name="Daniel R."/>
        </authorList>
    </citation>
    <scope>NUCLEOTIDE SEQUENCE [LARGE SCALE GENOMIC DNA]</scope>
    <source>
        <strain evidence="3 4">DSM 21394</strain>
    </source>
</reference>
<protein>
    <submittedName>
        <fullName evidence="3">Cyclic di-GMP phosphodiesterase response regulator RpfG</fullName>
        <ecNumber evidence="3">3.1.4.52</ecNumber>
    </submittedName>
</protein>
<dbReference type="Gene3D" id="1.10.3210.10">
    <property type="entry name" value="Hypothetical protein af1432"/>
    <property type="match status" value="1"/>
</dbReference>
<dbReference type="EMBL" id="MDDC01000007">
    <property type="protein sequence ID" value="OIQ59737.1"/>
    <property type="molecule type" value="Genomic_DNA"/>
</dbReference>
<gene>
    <name evidence="3" type="primary">rpfG_5</name>
    <name evidence="3" type="ORF">MOTE_09930</name>
</gene>
<evidence type="ECO:0000313" key="4">
    <source>
        <dbReference type="Proteomes" id="UP000182811"/>
    </source>
</evidence>
<dbReference type="GO" id="GO:0071111">
    <property type="term" value="F:cyclic-guanylate-specific phosphodiesterase activity"/>
    <property type="evidence" value="ECO:0007669"/>
    <property type="project" value="UniProtKB-EC"/>
</dbReference>
<dbReference type="SUPFAM" id="SSF109604">
    <property type="entry name" value="HD-domain/PDEase-like"/>
    <property type="match status" value="1"/>
</dbReference>
<dbReference type="InterPro" id="IPR037522">
    <property type="entry name" value="HD_GYP_dom"/>
</dbReference>
<feature type="domain" description="HD-GYP" evidence="2">
    <location>
        <begin position="7"/>
        <end position="200"/>
    </location>
</feature>
<feature type="region of interest" description="Disordered" evidence="1">
    <location>
        <begin position="204"/>
        <end position="250"/>
    </location>
</feature>
<organism evidence="3 4">
    <name type="scientific">Neomoorella thermoacetica</name>
    <name type="common">Clostridium thermoaceticum</name>
    <dbReference type="NCBI Taxonomy" id="1525"/>
    <lineage>
        <taxon>Bacteria</taxon>
        <taxon>Bacillati</taxon>
        <taxon>Bacillota</taxon>
        <taxon>Clostridia</taxon>
        <taxon>Neomoorellales</taxon>
        <taxon>Neomoorellaceae</taxon>
        <taxon>Neomoorella</taxon>
    </lineage>
</organism>
<evidence type="ECO:0000313" key="3">
    <source>
        <dbReference type="EMBL" id="OIQ59737.1"/>
    </source>
</evidence>
<keyword evidence="3" id="KW-0378">Hydrolase</keyword>
<dbReference type="Proteomes" id="UP000182811">
    <property type="component" value="Unassembled WGS sequence"/>
</dbReference>
<dbReference type="PANTHER" id="PTHR43155">
    <property type="entry name" value="CYCLIC DI-GMP PHOSPHODIESTERASE PA4108-RELATED"/>
    <property type="match status" value="1"/>
</dbReference>